<evidence type="ECO:0000313" key="8">
    <source>
        <dbReference type="Proteomes" id="UP000298416"/>
    </source>
</evidence>
<evidence type="ECO:0000313" key="7">
    <source>
        <dbReference type="EMBL" id="KAG6404464.1"/>
    </source>
</evidence>
<dbReference type="CDD" id="cd10017">
    <property type="entry name" value="B3_DNA"/>
    <property type="match status" value="1"/>
</dbReference>
<evidence type="ECO:0000256" key="1">
    <source>
        <dbReference type="ARBA" id="ARBA00004123"/>
    </source>
</evidence>
<dbReference type="GO" id="GO:0003677">
    <property type="term" value="F:DNA binding"/>
    <property type="evidence" value="ECO:0007669"/>
    <property type="project" value="UniProtKB-KW"/>
</dbReference>
<dbReference type="InterPro" id="IPR015300">
    <property type="entry name" value="DNA-bd_pseudobarrel_sf"/>
</dbReference>
<comment type="caution">
    <text evidence="7">The sequence shown here is derived from an EMBL/GenBank/DDBJ whole genome shotgun (WGS) entry which is preliminary data.</text>
</comment>
<dbReference type="Gene3D" id="2.40.330.10">
    <property type="entry name" value="DNA-binding pseudobarrel domain"/>
    <property type="match status" value="1"/>
</dbReference>
<protein>
    <recommendedName>
        <fullName evidence="6">TF-B3 domain-containing protein</fullName>
    </recommendedName>
</protein>
<keyword evidence="3" id="KW-0238">DNA-binding</keyword>
<dbReference type="SMART" id="SM01019">
    <property type="entry name" value="B3"/>
    <property type="match status" value="1"/>
</dbReference>
<gene>
    <name evidence="7" type="ORF">SASPL_136712</name>
</gene>
<keyword evidence="4" id="KW-0804">Transcription</keyword>
<dbReference type="AlphaFoldDB" id="A0A8X8X1D6"/>
<reference evidence="7" key="1">
    <citation type="submission" date="2018-01" db="EMBL/GenBank/DDBJ databases">
        <authorList>
            <person name="Mao J.F."/>
        </authorList>
    </citation>
    <scope>NUCLEOTIDE SEQUENCE</scope>
    <source>
        <strain evidence="7">Huo1</strain>
        <tissue evidence="7">Leaf</tissue>
    </source>
</reference>
<dbReference type="GO" id="GO:0005634">
    <property type="term" value="C:nucleus"/>
    <property type="evidence" value="ECO:0007669"/>
    <property type="project" value="UniProtKB-SubCell"/>
</dbReference>
<dbReference type="Proteomes" id="UP000298416">
    <property type="component" value="Unassembled WGS sequence"/>
</dbReference>
<evidence type="ECO:0000256" key="4">
    <source>
        <dbReference type="ARBA" id="ARBA00023163"/>
    </source>
</evidence>
<reference evidence="7" key="2">
    <citation type="submission" date="2020-08" db="EMBL/GenBank/DDBJ databases">
        <title>Plant Genome Project.</title>
        <authorList>
            <person name="Zhang R.-G."/>
        </authorList>
    </citation>
    <scope>NUCLEOTIDE SEQUENCE</scope>
    <source>
        <strain evidence="7">Huo1</strain>
        <tissue evidence="7">Leaf</tissue>
    </source>
</reference>
<evidence type="ECO:0000259" key="6">
    <source>
        <dbReference type="PROSITE" id="PS50863"/>
    </source>
</evidence>
<keyword evidence="8" id="KW-1185">Reference proteome</keyword>
<keyword evidence="5" id="KW-0539">Nucleus</keyword>
<dbReference type="SUPFAM" id="SSF101936">
    <property type="entry name" value="DNA-binding pseudobarrel domain"/>
    <property type="match status" value="1"/>
</dbReference>
<dbReference type="Pfam" id="PF02362">
    <property type="entry name" value="B3"/>
    <property type="match status" value="1"/>
</dbReference>
<evidence type="ECO:0000256" key="3">
    <source>
        <dbReference type="ARBA" id="ARBA00023125"/>
    </source>
</evidence>
<keyword evidence="2" id="KW-0805">Transcription regulation</keyword>
<comment type="subcellular location">
    <subcellularLocation>
        <location evidence="1">Nucleus</location>
    </subcellularLocation>
</comment>
<evidence type="ECO:0000256" key="2">
    <source>
        <dbReference type="ARBA" id="ARBA00023015"/>
    </source>
</evidence>
<sequence length="218" mass="25011">MANTGAPSIPNFDPAYQQLPAFMQIFHEVRFKDDMRFPDEFVSLHGHDLPFDCRLVWPNGRRHMVRILKLGHGFYFSTGWREFVRATGIVHGDHLTFTLVDVGIFNVKRFDIATHCPPQGDVDVGEDDEAEGSHALGWIRPKITCHRILLLNPVWMRTTLTDLRSHMAFGNVISRWGNTSGHVSRDRMWYVVLYTKKQLEEDMGEAWMGSVQARAQSG</sequence>
<evidence type="ECO:0000256" key="5">
    <source>
        <dbReference type="ARBA" id="ARBA00023242"/>
    </source>
</evidence>
<dbReference type="EMBL" id="PNBA02000013">
    <property type="protein sequence ID" value="KAG6404464.1"/>
    <property type="molecule type" value="Genomic_DNA"/>
</dbReference>
<dbReference type="InterPro" id="IPR003340">
    <property type="entry name" value="B3_DNA-bd"/>
</dbReference>
<name>A0A8X8X1D6_SALSN</name>
<accession>A0A8X8X1D6</accession>
<organism evidence="7">
    <name type="scientific">Salvia splendens</name>
    <name type="common">Scarlet sage</name>
    <dbReference type="NCBI Taxonomy" id="180675"/>
    <lineage>
        <taxon>Eukaryota</taxon>
        <taxon>Viridiplantae</taxon>
        <taxon>Streptophyta</taxon>
        <taxon>Embryophyta</taxon>
        <taxon>Tracheophyta</taxon>
        <taxon>Spermatophyta</taxon>
        <taxon>Magnoliopsida</taxon>
        <taxon>eudicotyledons</taxon>
        <taxon>Gunneridae</taxon>
        <taxon>Pentapetalae</taxon>
        <taxon>asterids</taxon>
        <taxon>lamiids</taxon>
        <taxon>Lamiales</taxon>
        <taxon>Lamiaceae</taxon>
        <taxon>Nepetoideae</taxon>
        <taxon>Mentheae</taxon>
        <taxon>Salviinae</taxon>
        <taxon>Salvia</taxon>
        <taxon>Salvia subgen. Calosphace</taxon>
        <taxon>core Calosphace</taxon>
    </lineage>
</organism>
<proteinExistence type="predicted"/>
<feature type="domain" description="TF-B3" evidence="6">
    <location>
        <begin position="20"/>
        <end position="113"/>
    </location>
</feature>
<dbReference type="PROSITE" id="PS50863">
    <property type="entry name" value="B3"/>
    <property type="match status" value="1"/>
</dbReference>